<evidence type="ECO:0000256" key="1">
    <source>
        <dbReference type="SAM" id="MobiDB-lite"/>
    </source>
</evidence>
<name>A0AAV4MPN8_9ARAC</name>
<evidence type="ECO:0000313" key="2">
    <source>
        <dbReference type="EMBL" id="GIX74401.1"/>
    </source>
</evidence>
<dbReference type="AlphaFoldDB" id="A0AAV4MPN8"/>
<keyword evidence="3" id="KW-1185">Reference proteome</keyword>
<dbReference type="Proteomes" id="UP001054837">
    <property type="component" value="Unassembled WGS sequence"/>
</dbReference>
<dbReference type="EMBL" id="BPLQ01000746">
    <property type="protein sequence ID" value="GIX74401.1"/>
    <property type="molecule type" value="Genomic_DNA"/>
</dbReference>
<evidence type="ECO:0000313" key="3">
    <source>
        <dbReference type="Proteomes" id="UP001054837"/>
    </source>
</evidence>
<gene>
    <name evidence="2" type="ORF">CDAR_235101</name>
</gene>
<organism evidence="2 3">
    <name type="scientific">Caerostris darwini</name>
    <dbReference type="NCBI Taxonomy" id="1538125"/>
    <lineage>
        <taxon>Eukaryota</taxon>
        <taxon>Metazoa</taxon>
        <taxon>Ecdysozoa</taxon>
        <taxon>Arthropoda</taxon>
        <taxon>Chelicerata</taxon>
        <taxon>Arachnida</taxon>
        <taxon>Araneae</taxon>
        <taxon>Araneomorphae</taxon>
        <taxon>Entelegynae</taxon>
        <taxon>Araneoidea</taxon>
        <taxon>Araneidae</taxon>
        <taxon>Caerostris</taxon>
    </lineage>
</organism>
<proteinExistence type="predicted"/>
<sequence length="80" mass="8995">MLCLAPKSERKSTQEGKNSRKGVSSAVSLKTTSGTLECGLAHMVSFPYISKDSQKLSFVFIVDPLLEIHYIMHLSFPKWY</sequence>
<feature type="compositionally biased region" description="Basic and acidic residues" evidence="1">
    <location>
        <begin position="7"/>
        <end position="18"/>
    </location>
</feature>
<comment type="caution">
    <text evidence="2">The sequence shown here is derived from an EMBL/GenBank/DDBJ whole genome shotgun (WGS) entry which is preliminary data.</text>
</comment>
<protein>
    <submittedName>
        <fullName evidence="2">Uncharacterized protein</fullName>
    </submittedName>
</protein>
<accession>A0AAV4MPN8</accession>
<feature type="region of interest" description="Disordered" evidence="1">
    <location>
        <begin position="1"/>
        <end position="25"/>
    </location>
</feature>
<reference evidence="2 3" key="1">
    <citation type="submission" date="2021-06" db="EMBL/GenBank/DDBJ databases">
        <title>Caerostris darwini draft genome.</title>
        <authorList>
            <person name="Kono N."/>
            <person name="Arakawa K."/>
        </authorList>
    </citation>
    <scope>NUCLEOTIDE SEQUENCE [LARGE SCALE GENOMIC DNA]</scope>
</reference>